<protein>
    <submittedName>
        <fullName evidence="3">DUF4405 domain-containing protein</fullName>
    </submittedName>
</protein>
<reference evidence="3" key="2">
    <citation type="submission" date="2021-04" db="EMBL/GenBank/DDBJ databases">
        <authorList>
            <person name="Gilroy R."/>
        </authorList>
    </citation>
    <scope>NUCLEOTIDE SEQUENCE</scope>
    <source>
        <strain evidence="3">ChiSjej1B19-5720</strain>
    </source>
</reference>
<dbReference type="GO" id="GO:0016020">
    <property type="term" value="C:membrane"/>
    <property type="evidence" value="ECO:0007669"/>
    <property type="project" value="InterPro"/>
</dbReference>
<accession>A0A9D2RW96</accession>
<dbReference type="InterPro" id="IPR025517">
    <property type="entry name" value="DUF4405"/>
</dbReference>
<name>A0A9D2RW96_9FIRM</name>
<sequence length="240" mass="27690">MKPKIKLLIDLAMTILLLCQMAYMLIGEAAHEWMGTGMFLLFLAHHALNYRWHKNLVKGKYTPLRVLQTVINVLIFLSMIGLMISGIIMSRTVFVFLPISGGMSFARLLHMIAAYWGFILMSVHLGLHWNMIMGRMRKACGIKAPSPARTWILRILALLICCFGIFAFVKNNISDYLFLRTQFVFFDMSQPLWQFFAEYLGMLGLWVCLGYCVGRLMQKFSPHKNKTASPKDYFISKKDR</sequence>
<feature type="transmembrane region" description="Helical" evidence="1">
    <location>
        <begin position="33"/>
        <end position="52"/>
    </location>
</feature>
<dbReference type="Proteomes" id="UP000823842">
    <property type="component" value="Unassembled WGS sequence"/>
</dbReference>
<dbReference type="GO" id="GO:0022904">
    <property type="term" value="P:respiratory electron transport chain"/>
    <property type="evidence" value="ECO:0007669"/>
    <property type="project" value="InterPro"/>
</dbReference>
<keyword evidence="1" id="KW-0812">Transmembrane</keyword>
<evidence type="ECO:0000259" key="2">
    <source>
        <dbReference type="Pfam" id="PF14358"/>
    </source>
</evidence>
<feature type="transmembrane region" description="Helical" evidence="1">
    <location>
        <begin position="108"/>
        <end position="130"/>
    </location>
</feature>
<feature type="transmembrane region" description="Helical" evidence="1">
    <location>
        <begin position="192"/>
        <end position="214"/>
    </location>
</feature>
<evidence type="ECO:0000313" key="3">
    <source>
        <dbReference type="EMBL" id="HJB27570.1"/>
    </source>
</evidence>
<proteinExistence type="predicted"/>
<feature type="domain" description="Flavinylation-associated cytochrome" evidence="2">
    <location>
        <begin position="70"/>
        <end position="129"/>
    </location>
</feature>
<keyword evidence="1" id="KW-1133">Transmembrane helix</keyword>
<evidence type="ECO:0000313" key="4">
    <source>
        <dbReference type="Proteomes" id="UP000823842"/>
    </source>
</evidence>
<feature type="transmembrane region" description="Helical" evidence="1">
    <location>
        <begin position="7"/>
        <end position="27"/>
    </location>
</feature>
<comment type="caution">
    <text evidence="3">The sequence shown here is derived from an EMBL/GenBank/DDBJ whole genome shotgun (WGS) entry which is preliminary data.</text>
</comment>
<dbReference type="SUPFAM" id="SSF81342">
    <property type="entry name" value="Transmembrane di-heme cytochromes"/>
    <property type="match status" value="1"/>
</dbReference>
<organism evidence="3 4">
    <name type="scientific">Candidatus Blautia faecavium</name>
    <dbReference type="NCBI Taxonomy" id="2838487"/>
    <lineage>
        <taxon>Bacteria</taxon>
        <taxon>Bacillati</taxon>
        <taxon>Bacillota</taxon>
        <taxon>Clostridia</taxon>
        <taxon>Lachnospirales</taxon>
        <taxon>Lachnospiraceae</taxon>
        <taxon>Blautia</taxon>
    </lineage>
</organism>
<dbReference type="InterPro" id="IPR016174">
    <property type="entry name" value="Di-haem_cyt_TM"/>
</dbReference>
<dbReference type="EMBL" id="DWYZ01000052">
    <property type="protein sequence ID" value="HJB27570.1"/>
    <property type="molecule type" value="Genomic_DNA"/>
</dbReference>
<gene>
    <name evidence="3" type="ORF">IAA06_02115</name>
</gene>
<evidence type="ECO:0000256" key="1">
    <source>
        <dbReference type="SAM" id="Phobius"/>
    </source>
</evidence>
<dbReference type="AlphaFoldDB" id="A0A9D2RW96"/>
<feature type="transmembrane region" description="Helical" evidence="1">
    <location>
        <begin position="64"/>
        <end position="88"/>
    </location>
</feature>
<keyword evidence="1" id="KW-0472">Membrane</keyword>
<feature type="transmembrane region" description="Helical" evidence="1">
    <location>
        <begin position="151"/>
        <end position="169"/>
    </location>
</feature>
<reference evidence="3" key="1">
    <citation type="journal article" date="2021" name="PeerJ">
        <title>Extensive microbial diversity within the chicken gut microbiome revealed by metagenomics and culture.</title>
        <authorList>
            <person name="Gilroy R."/>
            <person name="Ravi A."/>
            <person name="Getino M."/>
            <person name="Pursley I."/>
            <person name="Horton D.L."/>
            <person name="Alikhan N.F."/>
            <person name="Baker D."/>
            <person name="Gharbi K."/>
            <person name="Hall N."/>
            <person name="Watson M."/>
            <person name="Adriaenssens E.M."/>
            <person name="Foster-Nyarko E."/>
            <person name="Jarju S."/>
            <person name="Secka A."/>
            <person name="Antonio M."/>
            <person name="Oren A."/>
            <person name="Chaudhuri R.R."/>
            <person name="La Ragione R."/>
            <person name="Hildebrand F."/>
            <person name="Pallen M.J."/>
        </authorList>
    </citation>
    <scope>NUCLEOTIDE SEQUENCE</scope>
    <source>
        <strain evidence="3">ChiSjej1B19-5720</strain>
    </source>
</reference>
<dbReference type="Pfam" id="PF14358">
    <property type="entry name" value="DUF4405"/>
    <property type="match status" value="1"/>
</dbReference>